<evidence type="ECO:0000313" key="2">
    <source>
        <dbReference type="EMBL" id="MDJ1485892.1"/>
    </source>
</evidence>
<dbReference type="EMBL" id="JASJOS010000024">
    <property type="protein sequence ID" value="MDJ1485892.1"/>
    <property type="molecule type" value="Genomic_DNA"/>
</dbReference>
<sequence length="155" mass="17565">MEFMLLSALMVLCWVPSAILLVAGLLSFRLKQTRKVLLRLSAVSFSIPFILILGSRVNALYQEKSFEGTYLGKDSHSNPVIVEISKKGRFTISIENLKQDTIKGSWHYSRDYDAYLFSAENHSVSINENEQGELILNSDIKTDCCEIDNITLQEE</sequence>
<keyword evidence="1" id="KW-0812">Transmembrane</keyword>
<feature type="transmembrane region" description="Helical" evidence="1">
    <location>
        <begin position="6"/>
        <end position="28"/>
    </location>
</feature>
<organism evidence="2 3">
    <name type="scientific">Xanthocytophaga flava</name>
    <dbReference type="NCBI Taxonomy" id="3048013"/>
    <lineage>
        <taxon>Bacteria</taxon>
        <taxon>Pseudomonadati</taxon>
        <taxon>Bacteroidota</taxon>
        <taxon>Cytophagia</taxon>
        <taxon>Cytophagales</taxon>
        <taxon>Rhodocytophagaceae</taxon>
        <taxon>Xanthocytophaga</taxon>
    </lineage>
</organism>
<dbReference type="AlphaFoldDB" id="A0AAE3QUU7"/>
<dbReference type="Proteomes" id="UP001241110">
    <property type="component" value="Unassembled WGS sequence"/>
</dbReference>
<feature type="transmembrane region" description="Helical" evidence="1">
    <location>
        <begin position="40"/>
        <end position="61"/>
    </location>
</feature>
<gene>
    <name evidence="2" type="ORF">QNI16_35755</name>
</gene>
<keyword evidence="1" id="KW-0472">Membrane</keyword>
<evidence type="ECO:0000256" key="1">
    <source>
        <dbReference type="SAM" id="Phobius"/>
    </source>
</evidence>
<protein>
    <submittedName>
        <fullName evidence="2">Uncharacterized protein</fullName>
    </submittedName>
</protein>
<dbReference type="RefSeq" id="WP_313989046.1">
    <property type="nucleotide sequence ID" value="NZ_JASJOS010000024.1"/>
</dbReference>
<name>A0AAE3QUU7_9BACT</name>
<reference evidence="2" key="1">
    <citation type="submission" date="2023-05" db="EMBL/GenBank/DDBJ databases">
        <authorList>
            <person name="Zhang X."/>
        </authorList>
    </citation>
    <scope>NUCLEOTIDE SEQUENCE</scope>
    <source>
        <strain evidence="2">YF14B1</strain>
    </source>
</reference>
<evidence type="ECO:0000313" key="3">
    <source>
        <dbReference type="Proteomes" id="UP001241110"/>
    </source>
</evidence>
<comment type="caution">
    <text evidence="2">The sequence shown here is derived from an EMBL/GenBank/DDBJ whole genome shotgun (WGS) entry which is preliminary data.</text>
</comment>
<accession>A0AAE3QUU7</accession>
<keyword evidence="1" id="KW-1133">Transmembrane helix</keyword>
<proteinExistence type="predicted"/>